<keyword evidence="2" id="KW-1133">Transmembrane helix</keyword>
<feature type="transmembrane region" description="Helical" evidence="2">
    <location>
        <begin position="14"/>
        <end position="31"/>
    </location>
</feature>
<keyword evidence="2" id="KW-0472">Membrane</keyword>
<proteinExistence type="predicted"/>
<evidence type="ECO:0000313" key="4">
    <source>
        <dbReference type="Proteomes" id="UP000245609"/>
    </source>
</evidence>
<organism evidence="3 4">
    <name type="scientific">Smittium megazygosporum</name>
    <dbReference type="NCBI Taxonomy" id="133381"/>
    <lineage>
        <taxon>Eukaryota</taxon>
        <taxon>Fungi</taxon>
        <taxon>Fungi incertae sedis</taxon>
        <taxon>Zoopagomycota</taxon>
        <taxon>Kickxellomycotina</taxon>
        <taxon>Harpellomycetes</taxon>
        <taxon>Harpellales</taxon>
        <taxon>Legeriomycetaceae</taxon>
        <taxon>Smittium</taxon>
    </lineage>
</organism>
<evidence type="ECO:0000256" key="1">
    <source>
        <dbReference type="SAM" id="MobiDB-lite"/>
    </source>
</evidence>
<protein>
    <submittedName>
        <fullName evidence="3">Uncharacterized protein</fullName>
    </submittedName>
</protein>
<keyword evidence="4" id="KW-1185">Reference proteome</keyword>
<sequence>MCKVFSFDLSYKPLLYLISFFGAMEVGMSLPASSQDTNSTQVVIVRRRPNYGLYIGLSAALLALGIIIRIIRTRNRLQDTSNKNTNKTFDPNNENVNNNFGKPNVYNPDNQKIDNRSAFGTEPVAFPLPQKYTSDGQQNQIHNLNPNGLNVYPILPLHEAIKAKEKHMSESSIESEKKHLQSELVYESKSVDCSICLKTINVNDNQ</sequence>
<evidence type="ECO:0000256" key="2">
    <source>
        <dbReference type="SAM" id="Phobius"/>
    </source>
</evidence>
<dbReference type="Proteomes" id="UP000245609">
    <property type="component" value="Unassembled WGS sequence"/>
</dbReference>
<feature type="compositionally biased region" description="Polar residues" evidence="1">
    <location>
        <begin position="80"/>
        <end position="90"/>
    </location>
</feature>
<name>A0A2T9Y2P1_9FUNG</name>
<keyword evidence="2" id="KW-0812">Transmembrane</keyword>
<evidence type="ECO:0000313" key="3">
    <source>
        <dbReference type="EMBL" id="PVU86612.1"/>
    </source>
</evidence>
<comment type="caution">
    <text evidence="3">The sequence shown here is derived from an EMBL/GenBank/DDBJ whole genome shotgun (WGS) entry which is preliminary data.</text>
</comment>
<dbReference type="AlphaFoldDB" id="A0A2T9Y2P1"/>
<accession>A0A2T9Y2P1</accession>
<feature type="compositionally biased region" description="Low complexity" evidence="1">
    <location>
        <begin position="91"/>
        <end position="106"/>
    </location>
</feature>
<feature type="transmembrane region" description="Helical" evidence="2">
    <location>
        <begin position="51"/>
        <end position="71"/>
    </location>
</feature>
<dbReference type="EMBL" id="MBFS01003449">
    <property type="protein sequence ID" value="PVU86612.1"/>
    <property type="molecule type" value="Genomic_DNA"/>
</dbReference>
<feature type="region of interest" description="Disordered" evidence="1">
    <location>
        <begin position="80"/>
        <end position="106"/>
    </location>
</feature>
<reference evidence="3 4" key="1">
    <citation type="journal article" date="2018" name="MBio">
        <title>Comparative Genomics Reveals the Core Gene Toolbox for the Fungus-Insect Symbiosis.</title>
        <authorList>
            <person name="Wang Y."/>
            <person name="Stata M."/>
            <person name="Wang W."/>
            <person name="Stajich J.E."/>
            <person name="White M.M."/>
            <person name="Moncalvo J.M."/>
        </authorList>
    </citation>
    <scope>NUCLEOTIDE SEQUENCE [LARGE SCALE GENOMIC DNA]</scope>
    <source>
        <strain evidence="3 4">SC-DP-2</strain>
    </source>
</reference>
<gene>
    <name evidence="3" type="ORF">BB560_006639</name>
</gene>